<protein>
    <recommendedName>
        <fullName evidence="2">histidine kinase</fullName>
        <ecNumber evidence="2">2.7.13.3</ecNumber>
    </recommendedName>
</protein>
<keyword evidence="5" id="KW-0902">Two-component regulatory system</keyword>
<dbReference type="SUPFAM" id="SSF47384">
    <property type="entry name" value="Homodimeric domain of signal transducing histidine kinase"/>
    <property type="match status" value="1"/>
</dbReference>
<evidence type="ECO:0000313" key="13">
    <source>
        <dbReference type="EMBL" id="EDX74785.1"/>
    </source>
</evidence>
<dbReference type="SMART" id="SM00448">
    <property type="entry name" value="REC"/>
    <property type="match status" value="1"/>
</dbReference>
<dbReference type="CDD" id="cd19920">
    <property type="entry name" value="REC_PA4781-like"/>
    <property type="match status" value="1"/>
</dbReference>
<dbReference type="Gene3D" id="3.40.50.2300">
    <property type="match status" value="1"/>
</dbReference>
<keyword evidence="4" id="KW-0418">Kinase</keyword>
<comment type="catalytic activity">
    <reaction evidence="1">
        <text>ATP + protein L-histidine = ADP + protein N-phospho-L-histidine.</text>
        <dbReference type="EC" id="2.7.13.3"/>
    </reaction>
</comment>
<dbReference type="PANTHER" id="PTHR43065">
    <property type="entry name" value="SENSOR HISTIDINE KINASE"/>
    <property type="match status" value="1"/>
</dbReference>
<proteinExistence type="predicted"/>
<evidence type="ECO:0000256" key="8">
    <source>
        <dbReference type="ARBA" id="ARBA00023163"/>
    </source>
</evidence>
<dbReference type="Proteomes" id="UP000003835">
    <property type="component" value="Unassembled WGS sequence"/>
</dbReference>
<dbReference type="InterPro" id="IPR004358">
    <property type="entry name" value="Sig_transdc_His_kin-like_C"/>
</dbReference>
<evidence type="ECO:0000259" key="12">
    <source>
        <dbReference type="PROSITE" id="PS50110"/>
    </source>
</evidence>
<dbReference type="GO" id="GO:0003677">
    <property type="term" value="F:DNA binding"/>
    <property type="evidence" value="ECO:0007669"/>
    <property type="project" value="UniProtKB-KW"/>
</dbReference>
<keyword evidence="10" id="KW-0175">Coiled coil</keyword>
<dbReference type="InterPro" id="IPR001789">
    <property type="entry name" value="Sig_transdc_resp-reg_receiver"/>
</dbReference>
<evidence type="ECO:0000313" key="14">
    <source>
        <dbReference type="Proteomes" id="UP000003835"/>
    </source>
</evidence>
<accession>B4VT49</accession>
<evidence type="ECO:0000256" key="10">
    <source>
        <dbReference type="SAM" id="Coils"/>
    </source>
</evidence>
<dbReference type="EC" id="2.7.13.3" evidence="2"/>
<dbReference type="InterPro" id="IPR036097">
    <property type="entry name" value="HisK_dim/P_sf"/>
</dbReference>
<gene>
    <name evidence="13" type="ORF">MC7420_659</name>
</gene>
<keyword evidence="4" id="KW-0808">Transferase</keyword>
<keyword evidence="3 9" id="KW-0597">Phosphoprotein</keyword>
<evidence type="ECO:0000256" key="2">
    <source>
        <dbReference type="ARBA" id="ARBA00012438"/>
    </source>
</evidence>
<feature type="modified residue" description="4-aspartylphosphate" evidence="9">
    <location>
        <position position="58"/>
    </location>
</feature>
<dbReference type="Gene3D" id="1.10.287.130">
    <property type="match status" value="1"/>
</dbReference>
<dbReference type="Gene3D" id="3.30.565.10">
    <property type="entry name" value="Histidine kinase-like ATPase, C-terminal domain"/>
    <property type="match status" value="1"/>
</dbReference>
<evidence type="ECO:0000256" key="4">
    <source>
        <dbReference type="ARBA" id="ARBA00022777"/>
    </source>
</evidence>
<evidence type="ECO:0000256" key="9">
    <source>
        <dbReference type="PROSITE-ProRule" id="PRU00169"/>
    </source>
</evidence>
<evidence type="ECO:0000256" key="6">
    <source>
        <dbReference type="ARBA" id="ARBA00023015"/>
    </source>
</evidence>
<feature type="coiled-coil region" evidence="10">
    <location>
        <begin position="127"/>
        <end position="175"/>
    </location>
</feature>
<dbReference type="RefSeq" id="WP_006101605.1">
    <property type="nucleotide sequence ID" value="NZ_DS989851.1"/>
</dbReference>
<evidence type="ECO:0000256" key="7">
    <source>
        <dbReference type="ARBA" id="ARBA00023125"/>
    </source>
</evidence>
<dbReference type="PRINTS" id="PR00344">
    <property type="entry name" value="BCTRLSENSOR"/>
</dbReference>
<dbReference type="Pfam" id="PF00072">
    <property type="entry name" value="Response_reg"/>
    <property type="match status" value="1"/>
</dbReference>
<keyword evidence="8" id="KW-0804">Transcription</keyword>
<dbReference type="SUPFAM" id="SSF52172">
    <property type="entry name" value="CheY-like"/>
    <property type="match status" value="1"/>
</dbReference>
<dbReference type="SUPFAM" id="SSF55874">
    <property type="entry name" value="ATPase domain of HSP90 chaperone/DNA topoisomerase II/histidine kinase"/>
    <property type="match status" value="1"/>
</dbReference>
<dbReference type="PROSITE" id="PS50109">
    <property type="entry name" value="HIS_KIN"/>
    <property type="match status" value="1"/>
</dbReference>
<dbReference type="OrthoDB" id="569699at2"/>
<dbReference type="HOGENOM" id="CLU_000445_114_72_3"/>
<reference evidence="13 14" key="1">
    <citation type="submission" date="2008-07" db="EMBL/GenBank/DDBJ databases">
        <authorList>
            <person name="Tandeau de Marsac N."/>
            <person name="Ferriera S."/>
            <person name="Johnson J."/>
            <person name="Kravitz S."/>
            <person name="Beeson K."/>
            <person name="Sutton G."/>
            <person name="Rogers Y.-H."/>
            <person name="Friedman R."/>
            <person name="Frazier M."/>
            <person name="Venter J.C."/>
        </authorList>
    </citation>
    <scope>NUCLEOTIDE SEQUENCE [LARGE SCALE GENOMIC DNA]</scope>
    <source>
        <strain evidence="13 14">PCC 7420</strain>
    </source>
</reference>
<dbReference type="SMART" id="SM00387">
    <property type="entry name" value="HATPase_c"/>
    <property type="match status" value="1"/>
</dbReference>
<dbReference type="InterPro" id="IPR036890">
    <property type="entry name" value="HATPase_C_sf"/>
</dbReference>
<dbReference type="eggNOG" id="COG4191">
    <property type="taxonomic scope" value="Bacteria"/>
</dbReference>
<keyword evidence="6" id="KW-0805">Transcription regulation</keyword>
<dbReference type="InterPro" id="IPR003594">
    <property type="entry name" value="HATPase_dom"/>
</dbReference>
<evidence type="ECO:0000256" key="5">
    <source>
        <dbReference type="ARBA" id="ARBA00023012"/>
    </source>
</evidence>
<sequence>MDKKAAQGNLLIVEDNPTNLSFLFNYLTKSGFKVLVATDGKTAIQRVEAAQPDLILLDVMMPGMDGFEVCKRLKSSPSMRDIPVIFMTALSDTLNKVHGFEIGAVDYITKPIQPEEVVSRIQTHLTLRNLQKELQAKNEHLLQSQQQEKQRSLELEEALHKLQQTEVQLIQAEKMSSFGKIAAGIAHEINNPVNFIYGNLYHANEYIQDLFELITLYTQTYTHPTEKINRKIQEIELDFIQSDLPKLLESMQVGAERIRQTVSLLKNFFHLHEAELKFVDINQDINNTLLLLEYHLDAKAGRPRIEVIKNYGSLPLVKCYASELNQVFMNMLTNAIDALDEKYGKLKREGEMWLIRGDRKAGEEEEEFVRSPLTPDQSQSPTIEISTESVDEAKVIIRIADNGSGMTEEVSQRLFDPFFSTKPVGSGTGLGLTISYQIIVEKHRGQLDVTSERGNGTEFVIEIPIQS</sequence>
<feature type="domain" description="Response regulatory" evidence="12">
    <location>
        <begin position="9"/>
        <end position="125"/>
    </location>
</feature>
<dbReference type="InterPro" id="IPR011006">
    <property type="entry name" value="CheY-like_superfamily"/>
</dbReference>
<dbReference type="InterPro" id="IPR005467">
    <property type="entry name" value="His_kinase_dom"/>
</dbReference>
<keyword evidence="14" id="KW-1185">Reference proteome</keyword>
<dbReference type="PROSITE" id="PS50110">
    <property type="entry name" value="RESPONSE_REGULATORY"/>
    <property type="match status" value="1"/>
</dbReference>
<organism evidence="13 14">
    <name type="scientific">Coleofasciculus chthonoplastes PCC 7420</name>
    <dbReference type="NCBI Taxonomy" id="118168"/>
    <lineage>
        <taxon>Bacteria</taxon>
        <taxon>Bacillati</taxon>
        <taxon>Cyanobacteriota</taxon>
        <taxon>Cyanophyceae</taxon>
        <taxon>Coleofasciculales</taxon>
        <taxon>Coleofasciculaceae</taxon>
        <taxon>Coleofasciculus</taxon>
    </lineage>
</organism>
<feature type="domain" description="Histidine kinase" evidence="11">
    <location>
        <begin position="184"/>
        <end position="467"/>
    </location>
</feature>
<name>B4VT49_9CYAN</name>
<dbReference type="GO" id="GO:0000155">
    <property type="term" value="F:phosphorelay sensor kinase activity"/>
    <property type="evidence" value="ECO:0007669"/>
    <property type="project" value="InterPro"/>
</dbReference>
<dbReference type="PANTHER" id="PTHR43065:SF50">
    <property type="entry name" value="HISTIDINE KINASE"/>
    <property type="match status" value="1"/>
</dbReference>
<evidence type="ECO:0000259" key="11">
    <source>
        <dbReference type="PROSITE" id="PS50109"/>
    </source>
</evidence>
<evidence type="ECO:0000256" key="3">
    <source>
        <dbReference type="ARBA" id="ARBA00022553"/>
    </source>
</evidence>
<dbReference type="AlphaFoldDB" id="B4VT49"/>
<dbReference type="FunFam" id="3.40.50.2300:FF:000001">
    <property type="entry name" value="DNA-binding response regulator PhoB"/>
    <property type="match status" value="1"/>
</dbReference>
<evidence type="ECO:0000256" key="1">
    <source>
        <dbReference type="ARBA" id="ARBA00000085"/>
    </source>
</evidence>
<keyword evidence="7" id="KW-0238">DNA-binding</keyword>
<dbReference type="Pfam" id="PF02518">
    <property type="entry name" value="HATPase_c"/>
    <property type="match status" value="1"/>
</dbReference>
<dbReference type="EMBL" id="DS989851">
    <property type="protein sequence ID" value="EDX74785.1"/>
    <property type="molecule type" value="Genomic_DNA"/>
</dbReference>
<dbReference type="STRING" id="118168.MC7420_659"/>